<comment type="caution">
    <text evidence="3">The sequence shown here is derived from an EMBL/GenBank/DDBJ whole genome shotgun (WGS) entry which is preliminary data.</text>
</comment>
<evidence type="ECO:0000313" key="4">
    <source>
        <dbReference type="Proteomes" id="UP000294614"/>
    </source>
</evidence>
<dbReference type="EMBL" id="SMGG01000007">
    <property type="protein sequence ID" value="TCK58353.1"/>
    <property type="molecule type" value="Genomic_DNA"/>
</dbReference>
<proteinExistence type="inferred from homology"/>
<dbReference type="Gene3D" id="2.60.450.10">
    <property type="entry name" value="Lipopolysaccharide (LPS) transport protein A like domain"/>
    <property type="match status" value="1"/>
</dbReference>
<reference evidence="3 4" key="1">
    <citation type="submission" date="2019-03" db="EMBL/GenBank/DDBJ databases">
        <title>Genomic Encyclopedia of Type Strains, Phase IV (KMG-IV): sequencing the most valuable type-strain genomes for metagenomic binning, comparative biology and taxonomic classification.</title>
        <authorList>
            <person name="Goeker M."/>
        </authorList>
    </citation>
    <scope>NUCLEOTIDE SEQUENCE [LARGE SCALE GENOMIC DNA]</scope>
    <source>
        <strain evidence="3 4">DSM 24984</strain>
    </source>
</reference>
<evidence type="ECO:0000256" key="1">
    <source>
        <dbReference type="ARBA" id="ARBA00023237"/>
    </source>
</evidence>
<sequence>MCMSSYAAENVTLEADNVISSDKNYYEAKGNVKVFQGERTLTADEIKYYKDRGFLEATGNVRIIENGETVDCDRLEYDTNAQTGKFFQADAFIQPYNWFKADEVHKTGKDSYYLKGTTFTTCSGDDPAWTLSASSAKIDVGGYFSGFNVAGWAKSVPVFYSPYIIYPIKNERETGFLVPKVGYSSDLGAFIQPKFYYNIDVDKDTTFAALFNQNDNTLYANEFRMRPSTESSIYNYVEYAAKSRKSPTGEAEKTGPNIESGRFFIYNDSSIAITKNLRLDIDLEAVSDYSYQDDYEDYNFARNYDNEDENFYNNIQLSYGSRFSDITLKYNDTMSYTVTSSYMKEHTYLKPSISAEKDISDLPVSVRYYAAHDEVRNTKFIYNYATSTEENRKIDYSRDHASLMFYKPVPVYIGTFTPSVTGYLTKWYNFESNFDMTMPQTDKVSGLAYLNVDGDTITRRMYTIDYSFAMNEIFRNYKNFRHSIYNTLRYTQTPDIDQTNLVDYIDQDVIDETRNYSYSLKNYFKSHDWTLKLENIQGYEMTRQDKRYEPLVSKAEYSTIGGFYGYLEHQYNYYEKDVDFFLTRLSLTYGKFVISGRFAFDKETSDDKNTTIQGKITYTTPVYDLAYTRTSSGWNNKLSAKADTSVDDALSLLYKSECWEAGVSYIRKTQIRNVAVSNASDVEHVIMLTLGLKGLGRYSSSVYSTTEYESGD</sequence>
<evidence type="ECO:0000313" key="3">
    <source>
        <dbReference type="EMBL" id="TCK58353.1"/>
    </source>
</evidence>
<dbReference type="InterPro" id="IPR020889">
    <property type="entry name" value="LipoPS_assembly_LptD"/>
</dbReference>
<accession>A0A4R1K3S2</accession>
<dbReference type="Pfam" id="PF13100">
    <property type="entry name" value="OstA_2"/>
    <property type="match status" value="1"/>
</dbReference>
<dbReference type="Proteomes" id="UP000294614">
    <property type="component" value="Unassembled WGS sequence"/>
</dbReference>
<dbReference type="HAMAP" id="MF_01411">
    <property type="entry name" value="LPS_assembly_LptD"/>
    <property type="match status" value="1"/>
</dbReference>
<protein>
    <submittedName>
        <fullName evidence="3">LPS-assembly protein</fullName>
    </submittedName>
</protein>
<keyword evidence="1" id="KW-0472">Membrane</keyword>
<feature type="domain" description="Organic solvent tolerance-like N-terminal" evidence="2">
    <location>
        <begin position="9"/>
        <end position="97"/>
    </location>
</feature>
<name>A0A4R1K3S2_9BACT</name>
<dbReference type="PANTHER" id="PTHR30189">
    <property type="entry name" value="LPS-ASSEMBLY PROTEIN"/>
    <property type="match status" value="1"/>
</dbReference>
<dbReference type="GO" id="GO:1990351">
    <property type="term" value="C:transporter complex"/>
    <property type="evidence" value="ECO:0007669"/>
    <property type="project" value="TreeGrafter"/>
</dbReference>
<gene>
    <name evidence="3" type="ORF">C8D98_2551</name>
</gene>
<organism evidence="3 4">
    <name type="scientific">Seleniivibrio woodruffii</name>
    <dbReference type="NCBI Taxonomy" id="1078050"/>
    <lineage>
        <taxon>Bacteria</taxon>
        <taxon>Pseudomonadati</taxon>
        <taxon>Deferribacterota</taxon>
        <taxon>Deferribacteres</taxon>
        <taxon>Deferribacterales</taxon>
        <taxon>Geovibrionaceae</taxon>
        <taxon>Seleniivibrio</taxon>
    </lineage>
</organism>
<dbReference type="InterPro" id="IPR050218">
    <property type="entry name" value="LptD"/>
</dbReference>
<keyword evidence="1" id="KW-0998">Cell outer membrane</keyword>
<evidence type="ECO:0000259" key="2">
    <source>
        <dbReference type="Pfam" id="PF13100"/>
    </source>
</evidence>
<dbReference type="GO" id="GO:0015920">
    <property type="term" value="P:lipopolysaccharide transport"/>
    <property type="evidence" value="ECO:0007669"/>
    <property type="project" value="InterPro"/>
</dbReference>
<dbReference type="GO" id="GO:0009279">
    <property type="term" value="C:cell outer membrane"/>
    <property type="evidence" value="ECO:0007669"/>
    <property type="project" value="InterPro"/>
</dbReference>
<dbReference type="InterPro" id="IPR005653">
    <property type="entry name" value="OstA-like_N"/>
</dbReference>
<keyword evidence="4" id="KW-1185">Reference proteome</keyword>
<dbReference type="PANTHER" id="PTHR30189:SF1">
    <property type="entry name" value="LPS-ASSEMBLY PROTEIN LPTD"/>
    <property type="match status" value="1"/>
</dbReference>
<dbReference type="AlphaFoldDB" id="A0A4R1K3S2"/>
<dbReference type="GO" id="GO:0043165">
    <property type="term" value="P:Gram-negative-bacterium-type cell outer membrane assembly"/>
    <property type="evidence" value="ECO:0007669"/>
    <property type="project" value="InterPro"/>
</dbReference>